<dbReference type="PANTHER" id="PTHR44757:SF2">
    <property type="entry name" value="BIOFILM ARCHITECTURE MAINTENANCE PROTEIN MBAA"/>
    <property type="match status" value="1"/>
</dbReference>
<feature type="transmembrane region" description="Helical" evidence="1">
    <location>
        <begin position="7"/>
        <end position="24"/>
    </location>
</feature>
<evidence type="ECO:0000256" key="1">
    <source>
        <dbReference type="SAM" id="Phobius"/>
    </source>
</evidence>
<dbReference type="EMBL" id="BAAAQD010000004">
    <property type="protein sequence ID" value="GAA1512555.1"/>
    <property type="molecule type" value="Genomic_DNA"/>
</dbReference>
<feature type="transmembrane region" description="Helical" evidence="1">
    <location>
        <begin position="121"/>
        <end position="139"/>
    </location>
</feature>
<feature type="domain" description="EAL" evidence="3">
    <location>
        <begin position="752"/>
        <end position="1009"/>
    </location>
</feature>
<dbReference type="PANTHER" id="PTHR44757">
    <property type="entry name" value="DIGUANYLATE CYCLASE DGCP"/>
    <property type="match status" value="1"/>
</dbReference>
<dbReference type="SUPFAM" id="SSF55073">
    <property type="entry name" value="Nucleotide cyclase"/>
    <property type="match status" value="1"/>
</dbReference>
<dbReference type="SUPFAM" id="SSF141868">
    <property type="entry name" value="EAL domain-like"/>
    <property type="match status" value="1"/>
</dbReference>
<dbReference type="PROSITE" id="PS50887">
    <property type="entry name" value="GGDEF"/>
    <property type="match status" value="1"/>
</dbReference>
<name>A0ABN2A9F7_9ACTN</name>
<proteinExistence type="predicted"/>
<dbReference type="InterPro" id="IPR001633">
    <property type="entry name" value="EAL_dom"/>
</dbReference>
<dbReference type="PROSITE" id="PS50883">
    <property type="entry name" value="EAL"/>
    <property type="match status" value="1"/>
</dbReference>
<feature type="transmembrane region" description="Helical" evidence="1">
    <location>
        <begin position="30"/>
        <end position="47"/>
    </location>
</feature>
<feature type="transmembrane region" description="Helical" evidence="1">
    <location>
        <begin position="159"/>
        <end position="177"/>
    </location>
</feature>
<feature type="domain" description="PAC" evidence="2">
    <location>
        <begin position="521"/>
        <end position="572"/>
    </location>
</feature>
<keyword evidence="1" id="KW-0812">Transmembrane</keyword>
<keyword evidence="6" id="KW-1185">Reference proteome</keyword>
<dbReference type="Gene3D" id="3.30.70.270">
    <property type="match status" value="1"/>
</dbReference>
<comment type="caution">
    <text evidence="5">The sequence shown here is derived from an EMBL/GenBank/DDBJ whole genome shotgun (WGS) entry which is preliminary data.</text>
</comment>
<dbReference type="InterPro" id="IPR029787">
    <property type="entry name" value="Nucleotide_cyclase"/>
</dbReference>
<reference evidence="5 6" key="1">
    <citation type="journal article" date="2019" name="Int. J. Syst. Evol. Microbiol.">
        <title>The Global Catalogue of Microorganisms (GCM) 10K type strain sequencing project: providing services to taxonomists for standard genome sequencing and annotation.</title>
        <authorList>
            <consortium name="The Broad Institute Genomics Platform"/>
            <consortium name="The Broad Institute Genome Sequencing Center for Infectious Disease"/>
            <person name="Wu L."/>
            <person name="Ma J."/>
        </authorList>
    </citation>
    <scope>NUCLEOTIDE SEQUENCE [LARGE SCALE GENOMIC DNA]</scope>
    <source>
        <strain evidence="5 6">JCM 15933</strain>
    </source>
</reference>
<feature type="transmembrane region" description="Helical" evidence="1">
    <location>
        <begin position="94"/>
        <end position="114"/>
    </location>
</feature>
<feature type="transmembrane region" description="Helical" evidence="1">
    <location>
        <begin position="216"/>
        <end position="233"/>
    </location>
</feature>
<dbReference type="RefSeq" id="WP_344502333.1">
    <property type="nucleotide sequence ID" value="NZ_BAAAQD010000004.1"/>
</dbReference>
<evidence type="ECO:0000313" key="6">
    <source>
        <dbReference type="Proteomes" id="UP001501470"/>
    </source>
</evidence>
<dbReference type="InterPro" id="IPR000160">
    <property type="entry name" value="GGDEF_dom"/>
</dbReference>
<accession>A0ABN2A9F7</accession>
<dbReference type="CDD" id="cd01948">
    <property type="entry name" value="EAL"/>
    <property type="match status" value="1"/>
</dbReference>
<evidence type="ECO:0000259" key="4">
    <source>
        <dbReference type="PROSITE" id="PS50887"/>
    </source>
</evidence>
<sequence length="1020" mass="109049">MSPQRVLAGYCGIMAALVAANFALPALHLILWSAIGLTSVAAILTGVHLHKPRRRAPWFLLAGAVASFITGDLIADVLTLVLDKRGFPSVADGFYLAVYLLIAAAMVGLIRMGVASRDPNGLYDAVTVTAGLGLLSYIFLIRPYVEDPALSVLEKSISIAYPLADILVLAVGARLITAVRRGSALLLLAAGGIGLLSADVGYGLKQLNGVWETGGPVDLGWATFYVLWGFAALHPSMRDLTEPKVHRAGEEHFGRLLMLGLSLFIAPCVLYFEMRGGEVRDATVIAGSSALLSGMVLLRLGRAINVQRRAAQRERRLRRAGAALLMATDEPGVTATVRTAIAELLPLGRPHRVVLAPMGDTTGAADGAVSMPYTRKLAPALAEELGDFEVTLCCPLAPVEGRESGRALYVAADEVTLVGVQEAAQILATQAALALERIALGEEIGRRNSEAYFRTLVLNTADVILIVGDHDQIRYASPSAHALFGSDELDGTPLPMAFAKESVVEVDRRLHELRTRGVDRPGDDLRVVGADGRPALVEATFRDLRGEPTVGGVVVTLRDVTERSRLQAELYQRATFDALTGLPNREVFLARVQEAVSSGAESGATVGVLIMEIDDFKVVNDTLGHGAGDALLVAVGNRLTEALRAVDGSYGAAGTVARLGGDEFAALVRRAGSAADVERVAEKVLASFAAPFELPHGEVTASASIGVSTTAEAADAQDLLRHADLAVYVAKDAGKDRWRRYESSLHSAVVERHKLRADLDRAIADGAFLLHFQPIVAISDGRTHGFEALVRWNHPTRGMVSPAEFISVAEESGLIVPLGAWVLRNAVEAAAQWRLLHPGEEVYVSVNVSARQFRGREQGFARWVLDEIDRMGLPPASLLLEMTESLLLHDDGDVTAELAALREAGVRIAIDDFGTGFSSLSYLRRLPVDVLKLDKSFIDTIASSAEQHAVVDMIVQLAAILQLQIVAEGIETSAERDLLMTMGCHLGQGYLFSRPLSYGDASQWLLEEASGLQRGSQTAA</sequence>
<dbReference type="PROSITE" id="PS50113">
    <property type="entry name" value="PAC"/>
    <property type="match status" value="1"/>
</dbReference>
<evidence type="ECO:0000313" key="5">
    <source>
        <dbReference type="EMBL" id="GAA1512555.1"/>
    </source>
</evidence>
<dbReference type="Pfam" id="PF00563">
    <property type="entry name" value="EAL"/>
    <property type="match status" value="1"/>
</dbReference>
<dbReference type="InterPro" id="IPR035919">
    <property type="entry name" value="EAL_sf"/>
</dbReference>
<evidence type="ECO:0000259" key="3">
    <source>
        <dbReference type="PROSITE" id="PS50883"/>
    </source>
</evidence>
<dbReference type="InterPro" id="IPR000700">
    <property type="entry name" value="PAS-assoc_C"/>
</dbReference>
<dbReference type="SUPFAM" id="SSF55785">
    <property type="entry name" value="PYP-like sensor domain (PAS domain)"/>
    <property type="match status" value="1"/>
</dbReference>
<feature type="transmembrane region" description="Helical" evidence="1">
    <location>
        <begin position="59"/>
        <end position="82"/>
    </location>
</feature>
<dbReference type="SMART" id="SM00052">
    <property type="entry name" value="EAL"/>
    <property type="match status" value="1"/>
</dbReference>
<dbReference type="InterPro" id="IPR043128">
    <property type="entry name" value="Rev_trsase/Diguanyl_cyclase"/>
</dbReference>
<feature type="transmembrane region" description="Helical" evidence="1">
    <location>
        <begin position="184"/>
        <end position="204"/>
    </location>
</feature>
<evidence type="ECO:0000259" key="2">
    <source>
        <dbReference type="PROSITE" id="PS50113"/>
    </source>
</evidence>
<dbReference type="Gene3D" id="3.20.20.450">
    <property type="entry name" value="EAL domain"/>
    <property type="match status" value="1"/>
</dbReference>
<feature type="domain" description="GGDEF" evidence="4">
    <location>
        <begin position="604"/>
        <end position="743"/>
    </location>
</feature>
<feature type="transmembrane region" description="Helical" evidence="1">
    <location>
        <begin position="284"/>
        <end position="301"/>
    </location>
</feature>
<dbReference type="SMART" id="SM00091">
    <property type="entry name" value="PAS"/>
    <property type="match status" value="1"/>
</dbReference>
<dbReference type="NCBIfam" id="TIGR00229">
    <property type="entry name" value="sensory_box"/>
    <property type="match status" value="1"/>
</dbReference>
<dbReference type="InterPro" id="IPR000014">
    <property type="entry name" value="PAS"/>
</dbReference>
<feature type="transmembrane region" description="Helical" evidence="1">
    <location>
        <begin position="253"/>
        <end position="272"/>
    </location>
</feature>
<keyword evidence="1" id="KW-1133">Transmembrane helix</keyword>
<dbReference type="NCBIfam" id="TIGR00254">
    <property type="entry name" value="GGDEF"/>
    <property type="match status" value="1"/>
</dbReference>
<dbReference type="Proteomes" id="UP001501470">
    <property type="component" value="Unassembled WGS sequence"/>
</dbReference>
<dbReference type="Gene3D" id="3.30.450.20">
    <property type="entry name" value="PAS domain"/>
    <property type="match status" value="1"/>
</dbReference>
<gene>
    <name evidence="5" type="ORF">GCM10009827_028640</name>
</gene>
<dbReference type="Pfam" id="PF00990">
    <property type="entry name" value="GGDEF"/>
    <property type="match status" value="1"/>
</dbReference>
<dbReference type="SMART" id="SM00267">
    <property type="entry name" value="GGDEF"/>
    <property type="match status" value="1"/>
</dbReference>
<keyword evidence="1" id="KW-0472">Membrane</keyword>
<organism evidence="5 6">
    <name type="scientific">Dactylosporangium maewongense</name>
    <dbReference type="NCBI Taxonomy" id="634393"/>
    <lineage>
        <taxon>Bacteria</taxon>
        <taxon>Bacillati</taxon>
        <taxon>Actinomycetota</taxon>
        <taxon>Actinomycetes</taxon>
        <taxon>Micromonosporales</taxon>
        <taxon>Micromonosporaceae</taxon>
        <taxon>Dactylosporangium</taxon>
    </lineage>
</organism>
<protein>
    <submittedName>
        <fullName evidence="5">Uncharacterized protein</fullName>
    </submittedName>
</protein>
<dbReference type="InterPro" id="IPR052155">
    <property type="entry name" value="Biofilm_reg_signaling"/>
</dbReference>
<dbReference type="CDD" id="cd01949">
    <property type="entry name" value="GGDEF"/>
    <property type="match status" value="1"/>
</dbReference>
<dbReference type="InterPro" id="IPR035965">
    <property type="entry name" value="PAS-like_dom_sf"/>
</dbReference>
<dbReference type="CDD" id="cd00130">
    <property type="entry name" value="PAS"/>
    <property type="match status" value="1"/>
</dbReference>